<dbReference type="GO" id="GO:0016887">
    <property type="term" value="F:ATP hydrolysis activity"/>
    <property type="evidence" value="ECO:0007669"/>
    <property type="project" value="TreeGrafter"/>
</dbReference>
<dbReference type="GO" id="GO:0005524">
    <property type="term" value="F:ATP binding"/>
    <property type="evidence" value="ECO:0007669"/>
    <property type="project" value="UniProtKB-KW"/>
</dbReference>
<evidence type="ECO:0000313" key="4">
    <source>
        <dbReference type="Proteomes" id="UP000245207"/>
    </source>
</evidence>
<name>A0A2U1LSK5_ARTAN</name>
<dbReference type="InterPro" id="IPR050130">
    <property type="entry name" value="ClpA_ClpB"/>
</dbReference>
<evidence type="ECO:0000313" key="3">
    <source>
        <dbReference type="EMBL" id="PWA51975.1"/>
    </source>
</evidence>
<dbReference type="EMBL" id="PKPP01007966">
    <property type="protein sequence ID" value="PWA51975.1"/>
    <property type="molecule type" value="Genomic_DNA"/>
</dbReference>
<dbReference type="PANTHER" id="PTHR11638">
    <property type="entry name" value="ATP-DEPENDENT CLP PROTEASE"/>
    <property type="match status" value="1"/>
</dbReference>
<dbReference type="Gene3D" id="3.40.50.300">
    <property type="entry name" value="P-loop containing nucleotide triphosphate hydrolases"/>
    <property type="match status" value="1"/>
</dbReference>
<dbReference type="AlphaFoldDB" id="A0A2U1LSK5"/>
<dbReference type="GO" id="GO:0005737">
    <property type="term" value="C:cytoplasm"/>
    <property type="evidence" value="ECO:0007669"/>
    <property type="project" value="TreeGrafter"/>
</dbReference>
<keyword evidence="4" id="KW-1185">Reference proteome</keyword>
<keyword evidence="2" id="KW-0067">ATP-binding</keyword>
<dbReference type="STRING" id="35608.A0A2U1LSK5"/>
<accession>A0A2U1LSK5</accession>
<dbReference type="InterPro" id="IPR027417">
    <property type="entry name" value="P-loop_NTPase"/>
</dbReference>
<gene>
    <name evidence="3" type="ORF">CTI12_AA438440</name>
</gene>
<dbReference type="Pfam" id="PF12056">
    <property type="entry name" value="DUF3537"/>
    <property type="match status" value="1"/>
</dbReference>
<protein>
    <submittedName>
        <fullName evidence="3">ATPase, AAA-type, core</fullName>
    </submittedName>
</protein>
<keyword evidence="1" id="KW-0547">Nucleotide-binding</keyword>
<dbReference type="GO" id="GO:0034605">
    <property type="term" value="P:cellular response to heat"/>
    <property type="evidence" value="ECO:0007669"/>
    <property type="project" value="TreeGrafter"/>
</dbReference>
<dbReference type="Proteomes" id="UP000245207">
    <property type="component" value="Unassembled WGS sequence"/>
</dbReference>
<dbReference type="InterPro" id="IPR021924">
    <property type="entry name" value="DUF3537"/>
</dbReference>
<reference evidence="3 4" key="1">
    <citation type="journal article" date="2018" name="Mol. Plant">
        <title>The genome of Artemisia annua provides insight into the evolution of Asteraceae family and artemisinin biosynthesis.</title>
        <authorList>
            <person name="Shen Q."/>
            <person name="Zhang L."/>
            <person name="Liao Z."/>
            <person name="Wang S."/>
            <person name="Yan T."/>
            <person name="Shi P."/>
            <person name="Liu M."/>
            <person name="Fu X."/>
            <person name="Pan Q."/>
            <person name="Wang Y."/>
            <person name="Lv Z."/>
            <person name="Lu X."/>
            <person name="Zhang F."/>
            <person name="Jiang W."/>
            <person name="Ma Y."/>
            <person name="Chen M."/>
            <person name="Hao X."/>
            <person name="Li L."/>
            <person name="Tang Y."/>
            <person name="Lv G."/>
            <person name="Zhou Y."/>
            <person name="Sun X."/>
            <person name="Brodelius P.E."/>
            <person name="Rose J.K.C."/>
            <person name="Tang K."/>
        </authorList>
    </citation>
    <scope>NUCLEOTIDE SEQUENCE [LARGE SCALE GENOMIC DNA]</scope>
    <source>
        <strain evidence="4">cv. Huhao1</strain>
        <tissue evidence="3">Leaf</tissue>
    </source>
</reference>
<sequence length="195" mass="21603">MVQLITLDKGSFVVGAKYRGEFEERLKAVLKEVNISNGQIGIFINEIHKIVGAVGFCKPARGANDITHKAQGLTCFLNCTRITHKAQGVTCVAAKWNDFNLEYSDAVTFSKGLYVIEYLNREQARLQPFDMQLYSSHSSLLSAMKSHALAVMIFNSHEDPNPHEIPAELQVITAKSSEQIQVGKLGGEDHVLDKI</sequence>
<organism evidence="3 4">
    <name type="scientific">Artemisia annua</name>
    <name type="common">Sweet wormwood</name>
    <dbReference type="NCBI Taxonomy" id="35608"/>
    <lineage>
        <taxon>Eukaryota</taxon>
        <taxon>Viridiplantae</taxon>
        <taxon>Streptophyta</taxon>
        <taxon>Embryophyta</taxon>
        <taxon>Tracheophyta</taxon>
        <taxon>Spermatophyta</taxon>
        <taxon>Magnoliopsida</taxon>
        <taxon>eudicotyledons</taxon>
        <taxon>Gunneridae</taxon>
        <taxon>Pentapetalae</taxon>
        <taxon>asterids</taxon>
        <taxon>campanulids</taxon>
        <taxon>Asterales</taxon>
        <taxon>Asteraceae</taxon>
        <taxon>Asteroideae</taxon>
        <taxon>Anthemideae</taxon>
        <taxon>Artemisiinae</taxon>
        <taxon>Artemisia</taxon>
    </lineage>
</organism>
<dbReference type="PANTHER" id="PTHR11638:SF18">
    <property type="entry name" value="HEAT SHOCK PROTEIN 104"/>
    <property type="match status" value="1"/>
</dbReference>
<proteinExistence type="predicted"/>
<dbReference type="OrthoDB" id="47330at2759"/>
<comment type="caution">
    <text evidence="3">The sequence shown here is derived from an EMBL/GenBank/DDBJ whole genome shotgun (WGS) entry which is preliminary data.</text>
</comment>
<evidence type="ECO:0000256" key="1">
    <source>
        <dbReference type="ARBA" id="ARBA00022741"/>
    </source>
</evidence>
<dbReference type="SUPFAM" id="SSF52540">
    <property type="entry name" value="P-loop containing nucleoside triphosphate hydrolases"/>
    <property type="match status" value="1"/>
</dbReference>
<evidence type="ECO:0000256" key="2">
    <source>
        <dbReference type="ARBA" id="ARBA00022840"/>
    </source>
</evidence>